<sequence>MADIWIELGIWVAALYTIFIFSFAYRDNPLFKFAEHTFLGVAVGYNFVRALSAIRKYGLDRLAGGEVLYIIPIILGILLYFRYHKTLYWLYRYGMSIIVGVGISAAFVRLIDAQFLRQIKATAALKLVTADPATTLGNIVFLVAVVTTLYYFIFTFPVLHTGGAKKVADAGRWFMMIAFGYSFAKTVIARYSLILGRLTFLLYDWLKIPR</sequence>
<keyword evidence="1" id="KW-1133">Transmembrane helix</keyword>
<dbReference type="EMBL" id="QMQY01000030">
    <property type="protein sequence ID" value="RLE50998.1"/>
    <property type="molecule type" value="Genomic_DNA"/>
</dbReference>
<keyword evidence="1" id="KW-0472">Membrane</keyword>
<gene>
    <name evidence="2" type="ORF">DRJ21_01035</name>
</gene>
<feature type="transmembrane region" description="Helical" evidence="1">
    <location>
        <begin position="66"/>
        <end position="83"/>
    </location>
</feature>
<accession>A0A497EWD8</accession>
<reference evidence="2 3" key="1">
    <citation type="submission" date="2018-06" db="EMBL/GenBank/DDBJ databases">
        <title>Extensive metabolic versatility and redundancy in microbially diverse, dynamic hydrothermal sediments.</title>
        <authorList>
            <person name="Dombrowski N."/>
            <person name="Teske A."/>
            <person name="Baker B.J."/>
        </authorList>
    </citation>
    <scope>NUCLEOTIDE SEQUENCE [LARGE SCALE GENOMIC DNA]</scope>
    <source>
        <strain evidence="2">B30_G17</strain>
    </source>
</reference>
<protein>
    <submittedName>
        <fullName evidence="2">Uncharacterized protein</fullName>
    </submittedName>
</protein>
<name>A0A497EWD8_9CREN</name>
<feature type="transmembrane region" description="Helical" evidence="1">
    <location>
        <begin position="89"/>
        <end position="111"/>
    </location>
</feature>
<evidence type="ECO:0000256" key="1">
    <source>
        <dbReference type="SAM" id="Phobius"/>
    </source>
</evidence>
<dbReference type="Proteomes" id="UP000281962">
    <property type="component" value="Unassembled WGS sequence"/>
</dbReference>
<feature type="transmembrane region" description="Helical" evidence="1">
    <location>
        <begin position="5"/>
        <end position="25"/>
    </location>
</feature>
<feature type="transmembrane region" description="Helical" evidence="1">
    <location>
        <begin position="132"/>
        <end position="153"/>
    </location>
</feature>
<comment type="caution">
    <text evidence="2">The sequence shown here is derived from an EMBL/GenBank/DDBJ whole genome shotgun (WGS) entry which is preliminary data.</text>
</comment>
<organism evidence="2 3">
    <name type="scientific">Thermoproteota archaeon</name>
    <dbReference type="NCBI Taxonomy" id="2056631"/>
    <lineage>
        <taxon>Archaea</taxon>
        <taxon>Thermoproteota</taxon>
    </lineage>
</organism>
<dbReference type="AlphaFoldDB" id="A0A497EWD8"/>
<evidence type="ECO:0000313" key="2">
    <source>
        <dbReference type="EMBL" id="RLE50998.1"/>
    </source>
</evidence>
<feature type="transmembrane region" description="Helical" evidence="1">
    <location>
        <begin position="173"/>
        <end position="193"/>
    </location>
</feature>
<proteinExistence type="predicted"/>
<keyword evidence="1" id="KW-0812">Transmembrane</keyword>
<evidence type="ECO:0000313" key="3">
    <source>
        <dbReference type="Proteomes" id="UP000281962"/>
    </source>
</evidence>